<keyword evidence="3 4" id="KW-0285">Flavoprotein</keyword>
<name>A0A9D1I9R3_9FIRM</name>
<comment type="caution">
    <text evidence="8">The sequence shown here is derived from an EMBL/GenBank/DDBJ whole genome shotgun (WGS) entry which is preliminary data.</text>
</comment>
<comment type="catalytic activity">
    <reaction evidence="3 4">
        <text>(R)-4'-phosphopantothenate + L-cysteine + CTP = N-[(R)-4-phosphopantothenoyl]-L-cysteine + CMP + diphosphate + H(+)</text>
        <dbReference type="Rhea" id="RHEA:19397"/>
        <dbReference type="ChEBI" id="CHEBI:10986"/>
        <dbReference type="ChEBI" id="CHEBI:15378"/>
        <dbReference type="ChEBI" id="CHEBI:33019"/>
        <dbReference type="ChEBI" id="CHEBI:35235"/>
        <dbReference type="ChEBI" id="CHEBI:37563"/>
        <dbReference type="ChEBI" id="CHEBI:59458"/>
        <dbReference type="ChEBI" id="CHEBI:60377"/>
        <dbReference type="EC" id="6.3.2.5"/>
    </reaction>
</comment>
<comment type="function">
    <text evidence="3">Catalyzes two sequential steps in the biosynthesis of coenzyme A. In the first step cysteine is conjugated to 4'-phosphopantothenate to form 4-phosphopantothenoylcysteine. In the second step the latter compound is decarboxylated to form 4'-phosphopantotheine.</text>
</comment>
<dbReference type="EC" id="4.1.1.36" evidence="3"/>
<keyword evidence="3" id="KW-0460">Magnesium</keyword>
<dbReference type="GO" id="GO:0071513">
    <property type="term" value="C:phosphopantothenoylcysteine decarboxylase complex"/>
    <property type="evidence" value="ECO:0007669"/>
    <property type="project" value="TreeGrafter"/>
</dbReference>
<feature type="binding site" evidence="3">
    <location>
        <position position="276"/>
    </location>
    <ligand>
        <name>CTP</name>
        <dbReference type="ChEBI" id="CHEBI:37563"/>
    </ligand>
</feature>
<reference evidence="8" key="1">
    <citation type="submission" date="2020-10" db="EMBL/GenBank/DDBJ databases">
        <authorList>
            <person name="Gilroy R."/>
        </authorList>
    </citation>
    <scope>NUCLEOTIDE SEQUENCE</scope>
    <source>
        <strain evidence="8">ChiHcec3-11533</strain>
    </source>
</reference>
<feature type="binding site" evidence="3">
    <location>
        <position position="286"/>
    </location>
    <ligand>
        <name>CTP</name>
        <dbReference type="ChEBI" id="CHEBI:37563"/>
    </ligand>
</feature>
<feature type="region of interest" description="Phosphopantothenate--cysteine ligase" evidence="3">
    <location>
        <begin position="188"/>
        <end position="396"/>
    </location>
</feature>
<evidence type="ECO:0000256" key="1">
    <source>
        <dbReference type="ARBA" id="ARBA00022793"/>
    </source>
</evidence>
<dbReference type="AlphaFoldDB" id="A0A9D1I9R3"/>
<dbReference type="GO" id="GO:0004632">
    <property type="term" value="F:phosphopantothenate--cysteine ligase activity"/>
    <property type="evidence" value="ECO:0007669"/>
    <property type="project" value="UniProtKB-UniRule"/>
</dbReference>
<comment type="caution">
    <text evidence="3">Lacks conserved residue(s) required for the propagation of feature annotation.</text>
</comment>
<feature type="binding site" evidence="3">
    <location>
        <position position="339"/>
    </location>
    <ligand>
        <name>CTP</name>
        <dbReference type="ChEBI" id="CHEBI:37563"/>
    </ligand>
</feature>
<comment type="similarity">
    <text evidence="3 4">In the N-terminal section; belongs to the HFCD (homo-oligomeric flavin containing Cys decarboxylase) superfamily.</text>
</comment>
<dbReference type="GO" id="GO:0004633">
    <property type="term" value="F:phosphopantothenoylcysteine decarboxylase activity"/>
    <property type="evidence" value="ECO:0007669"/>
    <property type="project" value="UniProtKB-UniRule"/>
</dbReference>
<dbReference type="InterPro" id="IPR005252">
    <property type="entry name" value="CoaBC"/>
</dbReference>
<keyword evidence="2 3" id="KW-0456">Lyase</keyword>
<proteinExistence type="inferred from homology"/>
<dbReference type="PANTHER" id="PTHR14359:SF6">
    <property type="entry name" value="PHOSPHOPANTOTHENOYLCYSTEINE DECARBOXYLASE"/>
    <property type="match status" value="1"/>
</dbReference>
<evidence type="ECO:0000256" key="2">
    <source>
        <dbReference type="ARBA" id="ARBA00023239"/>
    </source>
</evidence>
<dbReference type="PANTHER" id="PTHR14359">
    <property type="entry name" value="HOMO-OLIGOMERIC FLAVIN CONTAINING CYS DECARBOXYLASE FAMILY"/>
    <property type="match status" value="1"/>
</dbReference>
<dbReference type="InterPro" id="IPR003382">
    <property type="entry name" value="Flavoprotein"/>
</dbReference>
<reference evidence="8" key="2">
    <citation type="journal article" date="2021" name="PeerJ">
        <title>Extensive microbial diversity within the chicken gut microbiome revealed by metagenomics and culture.</title>
        <authorList>
            <person name="Gilroy R."/>
            <person name="Ravi A."/>
            <person name="Getino M."/>
            <person name="Pursley I."/>
            <person name="Horton D.L."/>
            <person name="Alikhan N.F."/>
            <person name="Baker D."/>
            <person name="Gharbi K."/>
            <person name="Hall N."/>
            <person name="Watson M."/>
            <person name="Adriaenssens E.M."/>
            <person name="Foster-Nyarko E."/>
            <person name="Jarju S."/>
            <person name="Secka A."/>
            <person name="Antonio M."/>
            <person name="Oren A."/>
            <person name="Chaudhuri R.R."/>
            <person name="La Ragione R."/>
            <person name="Hildebrand F."/>
            <person name="Pallen M.J."/>
        </authorList>
    </citation>
    <scope>NUCLEOTIDE SEQUENCE</scope>
    <source>
        <strain evidence="8">ChiHcec3-11533</strain>
    </source>
</reference>
<feature type="domain" description="DNA/pantothenate metabolism flavoprotein C-terminal" evidence="7">
    <location>
        <begin position="184"/>
        <end position="391"/>
    </location>
</feature>
<keyword evidence="5" id="KW-0175">Coiled coil</keyword>
<dbReference type="Pfam" id="PF02441">
    <property type="entry name" value="Flavoprotein"/>
    <property type="match status" value="1"/>
</dbReference>
<dbReference type="NCBIfam" id="TIGR00521">
    <property type="entry name" value="coaBC_dfp"/>
    <property type="match status" value="1"/>
</dbReference>
<dbReference type="InterPro" id="IPR035929">
    <property type="entry name" value="CoaB-like_sf"/>
</dbReference>
<comment type="cofactor">
    <cofactor evidence="3">
        <name>Mg(2+)</name>
        <dbReference type="ChEBI" id="CHEBI:18420"/>
    </cofactor>
</comment>
<dbReference type="Gene3D" id="3.40.50.10300">
    <property type="entry name" value="CoaB-like"/>
    <property type="match status" value="1"/>
</dbReference>
<dbReference type="GO" id="GO:0010181">
    <property type="term" value="F:FMN binding"/>
    <property type="evidence" value="ECO:0007669"/>
    <property type="project" value="UniProtKB-UniRule"/>
</dbReference>
<comment type="pathway">
    <text evidence="3 4">Cofactor biosynthesis; coenzyme A biosynthesis; CoA from (R)-pantothenate: step 3/5.</text>
</comment>
<dbReference type="EMBL" id="DVMU01000037">
    <property type="protein sequence ID" value="HIU33233.1"/>
    <property type="molecule type" value="Genomic_DNA"/>
</dbReference>
<organism evidence="8 9">
    <name type="scientific">Candidatus Pullichristensenella excrementigallinarum</name>
    <dbReference type="NCBI Taxonomy" id="2840907"/>
    <lineage>
        <taxon>Bacteria</taxon>
        <taxon>Bacillati</taxon>
        <taxon>Bacillota</taxon>
        <taxon>Clostridia</taxon>
        <taxon>Candidatus Pullichristensenella</taxon>
    </lineage>
</organism>
<comment type="similarity">
    <text evidence="3 4">In the C-terminal section; belongs to the PPC synthetase family.</text>
</comment>
<comment type="cofactor">
    <cofactor evidence="3">
        <name>FMN</name>
        <dbReference type="ChEBI" id="CHEBI:58210"/>
    </cofactor>
    <text evidence="3">Binds 1 FMN per subunit.</text>
</comment>
<keyword evidence="3" id="KW-0479">Metal-binding</keyword>
<dbReference type="HAMAP" id="MF_02225">
    <property type="entry name" value="CoaBC"/>
    <property type="match status" value="1"/>
</dbReference>
<keyword evidence="3 4" id="KW-0288">FMN</keyword>
<dbReference type="Pfam" id="PF04127">
    <property type="entry name" value="DFP"/>
    <property type="match status" value="1"/>
</dbReference>
<evidence type="ECO:0000256" key="3">
    <source>
        <dbReference type="HAMAP-Rule" id="MF_02225"/>
    </source>
</evidence>
<dbReference type="SUPFAM" id="SSF102645">
    <property type="entry name" value="CoaB-like"/>
    <property type="match status" value="1"/>
</dbReference>
<feature type="active site" description="Proton donor" evidence="3">
    <location>
        <position position="155"/>
    </location>
</feature>
<accession>A0A9D1I9R3</accession>
<gene>
    <name evidence="3 8" type="primary">coaBC</name>
    <name evidence="8" type="ORF">IAB02_01595</name>
</gene>
<evidence type="ECO:0000256" key="4">
    <source>
        <dbReference type="RuleBase" id="RU364078"/>
    </source>
</evidence>
<feature type="binding site" evidence="3">
    <location>
        <position position="335"/>
    </location>
    <ligand>
        <name>CTP</name>
        <dbReference type="ChEBI" id="CHEBI:37563"/>
    </ligand>
</feature>
<dbReference type="GO" id="GO:0046872">
    <property type="term" value="F:metal ion binding"/>
    <property type="evidence" value="ECO:0007669"/>
    <property type="project" value="UniProtKB-KW"/>
</dbReference>
<evidence type="ECO:0000313" key="9">
    <source>
        <dbReference type="Proteomes" id="UP000824072"/>
    </source>
</evidence>
<evidence type="ECO:0000256" key="5">
    <source>
        <dbReference type="SAM" id="Coils"/>
    </source>
</evidence>
<evidence type="ECO:0000313" key="8">
    <source>
        <dbReference type="EMBL" id="HIU33233.1"/>
    </source>
</evidence>
<dbReference type="InterPro" id="IPR036551">
    <property type="entry name" value="Flavin_trans-like"/>
</dbReference>
<feature type="coiled-coil region" evidence="5">
    <location>
        <begin position="322"/>
        <end position="349"/>
    </location>
</feature>
<feature type="region of interest" description="Phosphopantothenoylcysteine decarboxylase" evidence="3">
    <location>
        <begin position="1"/>
        <end position="187"/>
    </location>
</feature>
<keyword evidence="3 4" id="KW-0436">Ligase</keyword>
<dbReference type="Proteomes" id="UP000824072">
    <property type="component" value="Unassembled WGS sequence"/>
</dbReference>
<evidence type="ECO:0000259" key="7">
    <source>
        <dbReference type="Pfam" id="PF04127"/>
    </source>
</evidence>
<dbReference type="GO" id="GO:0015937">
    <property type="term" value="P:coenzyme A biosynthetic process"/>
    <property type="evidence" value="ECO:0007669"/>
    <property type="project" value="UniProtKB-UniRule"/>
</dbReference>
<dbReference type="GO" id="GO:0015941">
    <property type="term" value="P:pantothenate catabolic process"/>
    <property type="evidence" value="ECO:0007669"/>
    <property type="project" value="InterPro"/>
</dbReference>
<comment type="catalytic activity">
    <reaction evidence="3 4">
        <text>N-[(R)-4-phosphopantothenoyl]-L-cysteine + H(+) = (R)-4'-phosphopantetheine + CO2</text>
        <dbReference type="Rhea" id="RHEA:16793"/>
        <dbReference type="ChEBI" id="CHEBI:15378"/>
        <dbReference type="ChEBI" id="CHEBI:16526"/>
        <dbReference type="ChEBI" id="CHEBI:59458"/>
        <dbReference type="ChEBI" id="CHEBI:61723"/>
        <dbReference type="EC" id="4.1.1.36"/>
    </reaction>
</comment>
<comment type="pathway">
    <text evidence="3 4">Cofactor biosynthesis; coenzyme A biosynthesis; CoA from (R)-pantothenate: step 2/5.</text>
</comment>
<sequence length="396" mass="42895">MLKEKRIVLGVTGGIAAYKAAEIVSRLTRRGACVRVVMTANACKFLAPLTLETLSGNPVLTDTFGPRENLAHISLAKWADLFLIAPATANILGKLAGGIADDLLSTTAMAMRCPIWIAPAMNNNMWNSRANQRNVQTLREWGVQMVGPARGRLACGDEDVGRMADPEEIVRAVEDALHPLRDFVGKRVLVTAGPTIERIDPVRYITNRSTGKMGYALCEAARDRGAEVTLVSGPVHLQRPAGVEFYGIESSRDLAEKVLELSQRADVVIQAAAPADFRPRQVSAQKIKKTGEGMSLELENTLDIASALGSRKREGQILVAFAAETENHLQNARRKLEKKNADLVVLNDVSRADAGFAADTNQVTLVTREKSVEVALDAKRAVADRVLDCIAGLLKQ</sequence>
<feature type="domain" description="Flavoprotein" evidence="6">
    <location>
        <begin position="5"/>
        <end position="177"/>
    </location>
</feature>
<feature type="binding site" evidence="3">
    <location>
        <position position="321"/>
    </location>
    <ligand>
        <name>CTP</name>
        <dbReference type="ChEBI" id="CHEBI:37563"/>
    </ligand>
</feature>
<dbReference type="InterPro" id="IPR007085">
    <property type="entry name" value="DNA/pantothenate-metab_flavo_C"/>
</dbReference>
<dbReference type="EC" id="6.3.2.5" evidence="3"/>
<dbReference type="SUPFAM" id="SSF52507">
    <property type="entry name" value="Homo-oligomeric flavin-containing Cys decarboxylases, HFCD"/>
    <property type="match status" value="1"/>
</dbReference>
<keyword evidence="3" id="KW-0511">Multifunctional enzyme</keyword>
<keyword evidence="1 3" id="KW-0210">Decarboxylase</keyword>
<dbReference type="Gene3D" id="3.40.50.1950">
    <property type="entry name" value="Flavin prenyltransferase-like"/>
    <property type="match status" value="1"/>
</dbReference>
<comment type="function">
    <text evidence="4">Catalyzes two steps in the biosynthesis of coenzyme A. In the first step cysteine is conjugated to 4'-phosphopantothenate to form 4-phosphopantothenoylcysteine, in the latter compound is decarboxylated to form 4'-phosphopantotheine.</text>
</comment>
<protein>
    <recommendedName>
        <fullName evidence="3">Coenzyme A biosynthesis bifunctional protein CoaBC</fullName>
    </recommendedName>
    <alternativeName>
        <fullName evidence="3">DNA/pantothenate metabolism flavoprotein</fullName>
    </alternativeName>
    <alternativeName>
        <fullName evidence="3">Phosphopantothenoylcysteine synthetase/decarboxylase</fullName>
        <shortName evidence="3">PPCS-PPCDC</shortName>
    </alternativeName>
    <domain>
        <recommendedName>
            <fullName evidence="3">Phosphopantothenoylcysteine decarboxylase</fullName>
            <shortName evidence="3">PPC decarboxylase</shortName>
            <shortName evidence="3">PPC-DC</shortName>
            <ecNumber evidence="3">4.1.1.36</ecNumber>
        </recommendedName>
        <alternativeName>
            <fullName evidence="3">CoaC</fullName>
        </alternativeName>
    </domain>
    <domain>
        <recommendedName>
            <fullName evidence="3">Phosphopantothenate--cysteine ligase</fullName>
            <ecNumber evidence="3">6.3.2.5</ecNumber>
        </recommendedName>
        <alternativeName>
            <fullName evidence="3">CoaB</fullName>
        </alternativeName>
        <alternativeName>
            <fullName evidence="3">Phosphopantothenoylcysteine synthetase</fullName>
            <shortName evidence="3">PPC synthetase</shortName>
            <shortName evidence="3">PPC-S</shortName>
        </alternativeName>
    </domain>
</protein>
<evidence type="ECO:0000259" key="6">
    <source>
        <dbReference type="Pfam" id="PF02441"/>
    </source>
</evidence>